<comment type="subcellular location">
    <subcellularLocation>
        <location evidence="1">Membrane</location>
        <topology evidence="1">Multi-pass membrane protein</topology>
    </subcellularLocation>
</comment>
<evidence type="ECO:0000256" key="7">
    <source>
        <dbReference type="SAM" id="MobiDB-lite"/>
    </source>
</evidence>
<dbReference type="GO" id="GO:0016020">
    <property type="term" value="C:membrane"/>
    <property type="evidence" value="ECO:0007669"/>
    <property type="project" value="UniProtKB-SubCell"/>
</dbReference>
<proteinExistence type="inferred from homology"/>
<feature type="transmembrane region" description="Helical" evidence="8">
    <location>
        <begin position="54"/>
        <end position="77"/>
    </location>
</feature>
<feature type="transmembrane region" description="Helical" evidence="8">
    <location>
        <begin position="255"/>
        <end position="277"/>
    </location>
</feature>
<evidence type="ECO:0000259" key="9">
    <source>
        <dbReference type="PROSITE" id="PS50850"/>
    </source>
</evidence>
<evidence type="ECO:0000256" key="1">
    <source>
        <dbReference type="ARBA" id="ARBA00004141"/>
    </source>
</evidence>
<dbReference type="EMBL" id="KZ824625">
    <property type="protein sequence ID" value="RAK81611.1"/>
    <property type="molecule type" value="Genomic_DNA"/>
</dbReference>
<evidence type="ECO:0000313" key="11">
    <source>
        <dbReference type="Proteomes" id="UP000249789"/>
    </source>
</evidence>
<organism evidence="10 11">
    <name type="scientific">Aspergillus fijiensis CBS 313.89</name>
    <dbReference type="NCBI Taxonomy" id="1448319"/>
    <lineage>
        <taxon>Eukaryota</taxon>
        <taxon>Fungi</taxon>
        <taxon>Dikarya</taxon>
        <taxon>Ascomycota</taxon>
        <taxon>Pezizomycotina</taxon>
        <taxon>Eurotiomycetes</taxon>
        <taxon>Eurotiomycetidae</taxon>
        <taxon>Eurotiales</taxon>
        <taxon>Aspergillaceae</taxon>
        <taxon>Aspergillus</taxon>
    </lineage>
</organism>
<evidence type="ECO:0000256" key="3">
    <source>
        <dbReference type="ARBA" id="ARBA00022448"/>
    </source>
</evidence>
<evidence type="ECO:0000256" key="4">
    <source>
        <dbReference type="ARBA" id="ARBA00022692"/>
    </source>
</evidence>
<evidence type="ECO:0000256" key="8">
    <source>
        <dbReference type="SAM" id="Phobius"/>
    </source>
</evidence>
<keyword evidence="4 8" id="KW-0812">Transmembrane</keyword>
<dbReference type="InterPro" id="IPR020846">
    <property type="entry name" value="MFS_dom"/>
</dbReference>
<dbReference type="InterPro" id="IPR036259">
    <property type="entry name" value="MFS_trans_sf"/>
</dbReference>
<keyword evidence="6 8" id="KW-0472">Membrane</keyword>
<dbReference type="GeneID" id="63865117"/>
<dbReference type="RefSeq" id="XP_040805621.1">
    <property type="nucleotide sequence ID" value="XM_040947784.1"/>
</dbReference>
<evidence type="ECO:0000256" key="6">
    <source>
        <dbReference type="ARBA" id="ARBA00023136"/>
    </source>
</evidence>
<dbReference type="VEuPathDB" id="FungiDB:BO72DRAFT_483217"/>
<feature type="transmembrane region" description="Helical" evidence="8">
    <location>
        <begin position="180"/>
        <end position="200"/>
    </location>
</feature>
<evidence type="ECO:0000256" key="2">
    <source>
        <dbReference type="ARBA" id="ARBA00006727"/>
    </source>
</evidence>
<dbReference type="PROSITE" id="PS50850">
    <property type="entry name" value="MFS"/>
    <property type="match status" value="1"/>
</dbReference>
<evidence type="ECO:0000256" key="5">
    <source>
        <dbReference type="ARBA" id="ARBA00022989"/>
    </source>
</evidence>
<feature type="region of interest" description="Disordered" evidence="7">
    <location>
        <begin position="1"/>
        <end position="49"/>
    </location>
</feature>
<dbReference type="Pfam" id="PF07690">
    <property type="entry name" value="MFS_1"/>
    <property type="match status" value="1"/>
</dbReference>
<dbReference type="Proteomes" id="UP000249789">
    <property type="component" value="Unassembled WGS sequence"/>
</dbReference>
<feature type="transmembrane region" description="Helical" evidence="8">
    <location>
        <begin position="411"/>
        <end position="434"/>
    </location>
</feature>
<dbReference type="PANTHER" id="PTHR11360">
    <property type="entry name" value="MONOCARBOXYLATE TRANSPORTER"/>
    <property type="match status" value="1"/>
</dbReference>
<feature type="transmembrane region" description="Helical" evidence="8">
    <location>
        <begin position="345"/>
        <end position="372"/>
    </location>
</feature>
<dbReference type="InterPro" id="IPR011701">
    <property type="entry name" value="MFS"/>
</dbReference>
<keyword evidence="3" id="KW-0813">Transport</keyword>
<feature type="transmembrane region" description="Helical" evidence="8">
    <location>
        <begin position="97"/>
        <end position="116"/>
    </location>
</feature>
<feature type="domain" description="Major facilitator superfamily (MFS) profile" evidence="9">
    <location>
        <begin position="52"/>
        <end position="437"/>
    </location>
</feature>
<dbReference type="Gene3D" id="1.20.1250.20">
    <property type="entry name" value="MFS general substrate transporter like domains"/>
    <property type="match status" value="1"/>
</dbReference>
<keyword evidence="5 8" id="KW-1133">Transmembrane helix</keyword>
<accession>A0A8G1S1F5</accession>
<comment type="similarity">
    <text evidence="2">Belongs to the major facilitator superfamily. Monocarboxylate porter (TC 2.A.1.13) family.</text>
</comment>
<feature type="compositionally biased region" description="Low complexity" evidence="7">
    <location>
        <begin position="1"/>
        <end position="13"/>
    </location>
</feature>
<dbReference type="AlphaFoldDB" id="A0A8G1S1F5"/>
<dbReference type="SUPFAM" id="SSF103473">
    <property type="entry name" value="MFS general substrate transporter"/>
    <property type="match status" value="1"/>
</dbReference>
<dbReference type="PANTHER" id="PTHR11360:SF224">
    <property type="entry name" value="MAJOR FACILITATOR SUPERFAMILY (MFS) PROFILE DOMAIN-CONTAINING PROTEIN-RELATED"/>
    <property type="match status" value="1"/>
</dbReference>
<feature type="transmembrane region" description="Helical" evidence="8">
    <location>
        <begin position="212"/>
        <end position="234"/>
    </location>
</feature>
<gene>
    <name evidence="10" type="ORF">BO72DRAFT_483217</name>
</gene>
<feature type="transmembrane region" description="Helical" evidence="8">
    <location>
        <begin position="123"/>
        <end position="142"/>
    </location>
</feature>
<evidence type="ECO:0000313" key="10">
    <source>
        <dbReference type="EMBL" id="RAK81611.1"/>
    </source>
</evidence>
<name>A0A8G1S1F5_9EURO</name>
<feature type="transmembrane region" description="Helical" evidence="8">
    <location>
        <begin position="148"/>
        <end position="168"/>
    </location>
</feature>
<feature type="transmembrane region" description="Helical" evidence="8">
    <location>
        <begin position="317"/>
        <end position="339"/>
    </location>
</feature>
<dbReference type="InterPro" id="IPR050327">
    <property type="entry name" value="Proton-linked_MCT"/>
</dbReference>
<dbReference type="GO" id="GO:0022857">
    <property type="term" value="F:transmembrane transporter activity"/>
    <property type="evidence" value="ECO:0007669"/>
    <property type="project" value="InterPro"/>
</dbReference>
<dbReference type="OrthoDB" id="5667at2759"/>
<protein>
    <submittedName>
        <fullName evidence="10">MFS general substrate transporter</fullName>
    </submittedName>
</protein>
<reference evidence="10 11" key="1">
    <citation type="submission" date="2018-02" db="EMBL/GenBank/DDBJ databases">
        <title>The genomes of Aspergillus section Nigri reveals drivers in fungal speciation.</title>
        <authorList>
            <consortium name="DOE Joint Genome Institute"/>
            <person name="Vesth T.C."/>
            <person name="Nybo J."/>
            <person name="Theobald S."/>
            <person name="Brandl J."/>
            <person name="Frisvad J.C."/>
            <person name="Nielsen K.F."/>
            <person name="Lyhne E.K."/>
            <person name="Kogle M.E."/>
            <person name="Kuo A."/>
            <person name="Riley R."/>
            <person name="Clum A."/>
            <person name="Nolan M."/>
            <person name="Lipzen A."/>
            <person name="Salamov A."/>
            <person name="Henrissat B."/>
            <person name="Wiebenga A."/>
            <person name="De vries R.P."/>
            <person name="Grigoriev I.V."/>
            <person name="Mortensen U.H."/>
            <person name="Andersen M.R."/>
            <person name="Baker S.E."/>
        </authorList>
    </citation>
    <scope>NUCLEOTIDE SEQUENCE [LARGE SCALE GENOMIC DNA]</scope>
    <source>
        <strain evidence="10 11">CBS 313.89</strain>
    </source>
</reference>
<feature type="transmembrane region" description="Helical" evidence="8">
    <location>
        <begin position="384"/>
        <end position="405"/>
    </location>
</feature>
<sequence length="445" mass="47792">MSETNDSSSTASSLEKGPQPSHPGDAGDSETSHSVEDASPAAAPPPKKQGTKAWLALTGGVLGMFASFGWVNCVAVFQAEYELNQLRDYSSSQVSWISSVLFFFMLGFSPVAGRLYDGHGPRLPIVIGTFLHVFGLMMASLSTKYYQFILSQSVCSGLGTSLIITPSMTAPMTYFHDRRALAGGFAIAGSSLGGVIFPFMVNHLLSSIGFAWTMRACAFLILGLLLVTCTLISSNATHSPKEFKLSHYLRPLKEVNFLLMCIASFFMYWGMFVPYVFMVISSIHYGMSVTMGYNLIPIQNGVSFFGRTVPQIWARKYGQFNVFILAMVASIVVVLASWLPSRSNAAIIVFTVLFGFVSGTTIGLGPMLVMALSPPTEIGYRVGTVFAVAGLGALTSPPIAGVLITRNGGDYVYAAVFSGVAYAVSTVVMVILRVRIGGWGFLSKV</sequence>
<keyword evidence="11" id="KW-1185">Reference proteome</keyword>